<protein>
    <submittedName>
        <fullName evidence="6">Uncharacterized protein</fullName>
    </submittedName>
</protein>
<evidence type="ECO:0000256" key="1">
    <source>
        <dbReference type="ARBA" id="ARBA00022741"/>
    </source>
</evidence>
<dbReference type="GO" id="GO:0016787">
    <property type="term" value="F:hydrolase activity"/>
    <property type="evidence" value="ECO:0007669"/>
    <property type="project" value="UniProtKB-KW"/>
</dbReference>
<dbReference type="STRING" id="61424.A0A2T9Z5F1"/>
<dbReference type="PANTHER" id="PTHR45626:SF14">
    <property type="entry name" value="ATP-DEPENDENT DNA HELICASE (EUROFUNG)"/>
    <property type="match status" value="1"/>
</dbReference>
<dbReference type="PANTHER" id="PTHR45626">
    <property type="entry name" value="TRANSCRIPTION TERMINATION FACTOR 2-RELATED"/>
    <property type="match status" value="1"/>
</dbReference>
<dbReference type="SUPFAM" id="SSF52540">
    <property type="entry name" value="P-loop containing nucleoside triphosphate hydrolases"/>
    <property type="match status" value="2"/>
</dbReference>
<dbReference type="GO" id="GO:0005634">
    <property type="term" value="C:nucleus"/>
    <property type="evidence" value="ECO:0007669"/>
    <property type="project" value="TreeGrafter"/>
</dbReference>
<dbReference type="GO" id="GO:0006281">
    <property type="term" value="P:DNA repair"/>
    <property type="evidence" value="ECO:0007669"/>
    <property type="project" value="TreeGrafter"/>
</dbReference>
<dbReference type="CDD" id="cd18793">
    <property type="entry name" value="SF2_C_SNF"/>
    <property type="match status" value="1"/>
</dbReference>
<dbReference type="SMART" id="SM00487">
    <property type="entry name" value="DEXDc"/>
    <property type="match status" value="1"/>
</dbReference>
<proteinExistence type="predicted"/>
<evidence type="ECO:0000259" key="4">
    <source>
        <dbReference type="PROSITE" id="PS51192"/>
    </source>
</evidence>
<dbReference type="GO" id="GO:0008094">
    <property type="term" value="F:ATP-dependent activity, acting on DNA"/>
    <property type="evidence" value="ECO:0007669"/>
    <property type="project" value="TreeGrafter"/>
</dbReference>
<keyword evidence="3" id="KW-0067">ATP-binding</keyword>
<dbReference type="PROSITE" id="PS51194">
    <property type="entry name" value="HELICASE_CTER"/>
    <property type="match status" value="1"/>
</dbReference>
<evidence type="ECO:0000313" key="6">
    <source>
        <dbReference type="EMBL" id="PVU99823.1"/>
    </source>
</evidence>
<evidence type="ECO:0000256" key="2">
    <source>
        <dbReference type="ARBA" id="ARBA00022801"/>
    </source>
</evidence>
<name>A0A2T9Z5F1_9FUNG</name>
<dbReference type="InterPro" id="IPR050628">
    <property type="entry name" value="SNF2_RAD54_helicase_TF"/>
</dbReference>
<dbReference type="SMART" id="SM00490">
    <property type="entry name" value="HELICc"/>
    <property type="match status" value="1"/>
</dbReference>
<organism evidence="6 7">
    <name type="scientific">Furculomyces boomerangus</name>
    <dbReference type="NCBI Taxonomy" id="61424"/>
    <lineage>
        <taxon>Eukaryota</taxon>
        <taxon>Fungi</taxon>
        <taxon>Fungi incertae sedis</taxon>
        <taxon>Zoopagomycota</taxon>
        <taxon>Kickxellomycotina</taxon>
        <taxon>Harpellomycetes</taxon>
        <taxon>Harpellales</taxon>
        <taxon>Harpellaceae</taxon>
        <taxon>Furculomyces</taxon>
    </lineage>
</organism>
<dbReference type="Pfam" id="PF00176">
    <property type="entry name" value="SNF2-rel_dom"/>
    <property type="match status" value="1"/>
</dbReference>
<gene>
    <name evidence="6" type="ORF">BB559_000382</name>
</gene>
<feature type="domain" description="Helicase C-terminal" evidence="5">
    <location>
        <begin position="639"/>
        <end position="803"/>
    </location>
</feature>
<dbReference type="OrthoDB" id="423559at2759"/>
<dbReference type="InterPro" id="IPR000330">
    <property type="entry name" value="SNF2_N"/>
</dbReference>
<dbReference type="EMBL" id="MBFT01000018">
    <property type="protein sequence ID" value="PVU99823.1"/>
    <property type="molecule type" value="Genomic_DNA"/>
</dbReference>
<keyword evidence="2" id="KW-0378">Hydrolase</keyword>
<dbReference type="Gene3D" id="3.40.50.10810">
    <property type="entry name" value="Tandem AAA-ATPase domain"/>
    <property type="match status" value="1"/>
</dbReference>
<dbReference type="InterPro" id="IPR027417">
    <property type="entry name" value="P-loop_NTPase"/>
</dbReference>
<dbReference type="InterPro" id="IPR014001">
    <property type="entry name" value="Helicase_ATP-bd"/>
</dbReference>
<dbReference type="InterPro" id="IPR001650">
    <property type="entry name" value="Helicase_C-like"/>
</dbReference>
<sequence>MNDTCRISDNWIDRWQGKNQHIVNDLKAESVLSKSENPEKIVFKPSKHFQNKLETPKKSTQAIPISSVENSAKSNLSFNYKEVKSPSKETRNCLKTLDNLLNNSGGKVPAYKERVETPKGMSIKLLDHQKIALAWSIKQELNKEARGGILADDMGLGKTVTMIALMMSRNPEILDKKKGITNSEPRSHRTLVIAPLAMTNQWAEECTKKTTKNMLDVYIYHGQSRNRDPNFLKNVDVVITTYDIVAAEWPMNKESRMIDLDSEKRKIRDERIIKMSKGSGVFGVRWRRIILDEAHKIKNPSSIASRACSDLFGRYRWCVSGTPLQNKLEDIYPLTRFLRYYPYSLFAHFKDEIIRIEKIDQPAAFKKLYEVLENLMLRRTKDDMLDGKRIIILPERNVKFEFLNLSETEKEFYQMLHSYLKTSARNSERSGGGSSNFTELQGYLVRMRQAVCHPTLINLFKNAETDANIPSRAVSKSTMSREEEEKYRTLEKKISNMNPSVRSKLALASINLMDIFCDHCAEFNTIDSALILPCCGDIICLDCVTEIIDLSESKLSDVYDSENNTLRCPECDTIFDADGFVFIGEFKKFVDVEKAKKFQVGDRFGIISDDESSDSDNSSVEDGSRFGYGTDGFDFGAKAEDQVFEEKDVSISELKHYFKNNLELNVIEYHLDSYGLQWARYDGSMNSKQREEQLYRFRNDDNVCIMLVSKMAGSLGLNLTVANVVIITDLWWNPAIENQAIDRVHRIGQTKPVRVHCLVCRDTIDEKILNMQKTKQVMTELVLGDGASGLASKNFKLNMKELRSLFFEGQ</sequence>
<feature type="domain" description="Helicase ATP-binding" evidence="4">
    <location>
        <begin position="139"/>
        <end position="341"/>
    </location>
</feature>
<dbReference type="GO" id="GO:0005524">
    <property type="term" value="F:ATP binding"/>
    <property type="evidence" value="ECO:0007669"/>
    <property type="project" value="UniProtKB-KW"/>
</dbReference>
<dbReference type="PROSITE" id="PS51192">
    <property type="entry name" value="HELICASE_ATP_BIND_1"/>
    <property type="match status" value="1"/>
</dbReference>
<dbReference type="InterPro" id="IPR049730">
    <property type="entry name" value="SNF2/RAD54-like_C"/>
</dbReference>
<dbReference type="AlphaFoldDB" id="A0A2T9Z5F1"/>
<evidence type="ECO:0000313" key="7">
    <source>
        <dbReference type="Proteomes" id="UP000245699"/>
    </source>
</evidence>
<dbReference type="Proteomes" id="UP000245699">
    <property type="component" value="Unassembled WGS sequence"/>
</dbReference>
<dbReference type="InterPro" id="IPR038718">
    <property type="entry name" value="SNF2-like_sf"/>
</dbReference>
<reference evidence="6 7" key="1">
    <citation type="journal article" date="2018" name="MBio">
        <title>Comparative Genomics Reveals the Core Gene Toolbox for the Fungus-Insect Symbiosis.</title>
        <authorList>
            <person name="Wang Y."/>
            <person name="Stata M."/>
            <person name="Wang W."/>
            <person name="Stajich J.E."/>
            <person name="White M.M."/>
            <person name="Moncalvo J.M."/>
        </authorList>
    </citation>
    <scope>NUCLEOTIDE SEQUENCE [LARGE SCALE GENOMIC DNA]</scope>
    <source>
        <strain evidence="6 7">AUS-77-4</strain>
    </source>
</reference>
<evidence type="ECO:0000259" key="5">
    <source>
        <dbReference type="PROSITE" id="PS51194"/>
    </source>
</evidence>
<keyword evidence="1" id="KW-0547">Nucleotide-binding</keyword>
<dbReference type="Pfam" id="PF00271">
    <property type="entry name" value="Helicase_C"/>
    <property type="match status" value="1"/>
</dbReference>
<accession>A0A2T9Z5F1</accession>
<keyword evidence="7" id="KW-1185">Reference proteome</keyword>
<comment type="caution">
    <text evidence="6">The sequence shown here is derived from an EMBL/GenBank/DDBJ whole genome shotgun (WGS) entry which is preliminary data.</text>
</comment>
<dbReference type="Gene3D" id="3.40.50.300">
    <property type="entry name" value="P-loop containing nucleotide triphosphate hydrolases"/>
    <property type="match status" value="1"/>
</dbReference>
<evidence type="ECO:0000256" key="3">
    <source>
        <dbReference type="ARBA" id="ARBA00022840"/>
    </source>
</evidence>
<dbReference type="CDD" id="cd18008">
    <property type="entry name" value="DEXDc_SHPRH-like"/>
    <property type="match status" value="1"/>
</dbReference>